<dbReference type="SUPFAM" id="SSF57701">
    <property type="entry name" value="Zn2/Cys6 DNA-binding domain"/>
    <property type="match status" value="1"/>
</dbReference>
<evidence type="ECO:0000256" key="6">
    <source>
        <dbReference type="ARBA" id="ARBA00023242"/>
    </source>
</evidence>
<dbReference type="CDD" id="cd00067">
    <property type="entry name" value="GAL4"/>
    <property type="match status" value="1"/>
</dbReference>
<keyword evidence="6" id="KW-0539">Nucleus</keyword>
<dbReference type="Gene3D" id="4.10.240.10">
    <property type="entry name" value="Zn(2)-C6 fungal-type DNA-binding domain"/>
    <property type="match status" value="1"/>
</dbReference>
<dbReference type="RefSeq" id="XP_033383518.1">
    <property type="nucleotide sequence ID" value="XM_033522152.1"/>
</dbReference>
<evidence type="ECO:0000313" key="10">
    <source>
        <dbReference type="Proteomes" id="UP000799778"/>
    </source>
</evidence>
<dbReference type="AlphaFoldDB" id="A0A6A5XQK7"/>
<protein>
    <recommendedName>
        <fullName evidence="8">Zn(2)-C6 fungal-type domain-containing protein</fullName>
    </recommendedName>
</protein>
<evidence type="ECO:0000256" key="4">
    <source>
        <dbReference type="ARBA" id="ARBA00023125"/>
    </source>
</evidence>
<dbReference type="GO" id="GO:0000981">
    <property type="term" value="F:DNA-binding transcription factor activity, RNA polymerase II-specific"/>
    <property type="evidence" value="ECO:0007669"/>
    <property type="project" value="InterPro"/>
</dbReference>
<dbReference type="PANTHER" id="PTHR36206:SF4">
    <property type="entry name" value="HYPOTHETICAL CONSERVED PROTEIN (EUROFUNG)-RELATED"/>
    <property type="match status" value="1"/>
</dbReference>
<evidence type="ECO:0000256" key="3">
    <source>
        <dbReference type="ARBA" id="ARBA00023015"/>
    </source>
</evidence>
<dbReference type="PROSITE" id="PS50048">
    <property type="entry name" value="ZN2_CY6_FUNGAL_2"/>
    <property type="match status" value="1"/>
</dbReference>
<accession>A0A6A5XQK7</accession>
<dbReference type="OrthoDB" id="2593732at2759"/>
<keyword evidence="1" id="KW-0479">Metal-binding</keyword>
<dbReference type="GO" id="GO:0008270">
    <property type="term" value="F:zinc ion binding"/>
    <property type="evidence" value="ECO:0007669"/>
    <property type="project" value="InterPro"/>
</dbReference>
<feature type="domain" description="Zn(2)-C6 fungal-type" evidence="8">
    <location>
        <begin position="42"/>
        <end position="70"/>
    </location>
</feature>
<dbReference type="Pfam" id="PF00172">
    <property type="entry name" value="Zn_clus"/>
    <property type="match status" value="1"/>
</dbReference>
<evidence type="ECO:0000256" key="1">
    <source>
        <dbReference type="ARBA" id="ARBA00022723"/>
    </source>
</evidence>
<dbReference type="GO" id="GO:0003677">
    <property type="term" value="F:DNA binding"/>
    <property type="evidence" value="ECO:0007669"/>
    <property type="project" value="UniProtKB-KW"/>
</dbReference>
<keyword evidence="3" id="KW-0805">Transcription regulation</keyword>
<dbReference type="SMART" id="SM00066">
    <property type="entry name" value="GAL4"/>
    <property type="match status" value="1"/>
</dbReference>
<dbReference type="InterPro" id="IPR036864">
    <property type="entry name" value="Zn2-C6_fun-type_DNA-bd_sf"/>
</dbReference>
<dbReference type="Pfam" id="PF11951">
    <property type="entry name" value="Fungal_trans_2"/>
    <property type="match status" value="1"/>
</dbReference>
<gene>
    <name evidence="9" type="ORF">BU24DRAFT_229247</name>
</gene>
<organism evidence="9 10">
    <name type="scientific">Aaosphaeria arxii CBS 175.79</name>
    <dbReference type="NCBI Taxonomy" id="1450172"/>
    <lineage>
        <taxon>Eukaryota</taxon>
        <taxon>Fungi</taxon>
        <taxon>Dikarya</taxon>
        <taxon>Ascomycota</taxon>
        <taxon>Pezizomycotina</taxon>
        <taxon>Dothideomycetes</taxon>
        <taxon>Pleosporomycetidae</taxon>
        <taxon>Pleosporales</taxon>
        <taxon>Pleosporales incertae sedis</taxon>
        <taxon>Aaosphaeria</taxon>
    </lineage>
</organism>
<dbReference type="InterPro" id="IPR021858">
    <property type="entry name" value="Fun_TF"/>
</dbReference>
<evidence type="ECO:0000313" key="9">
    <source>
        <dbReference type="EMBL" id="KAF2015179.1"/>
    </source>
</evidence>
<dbReference type="PANTHER" id="PTHR36206">
    <property type="entry name" value="ASPERCRYPTIN BIOSYNTHESIS CLUSTER-SPECIFIC TRANSCRIPTION REGULATOR ATNN-RELATED"/>
    <property type="match status" value="1"/>
</dbReference>
<keyword evidence="2" id="KW-0862">Zinc</keyword>
<dbReference type="PROSITE" id="PS00463">
    <property type="entry name" value="ZN2_CY6_FUNGAL_1"/>
    <property type="match status" value="1"/>
</dbReference>
<keyword evidence="5" id="KW-0804">Transcription</keyword>
<evidence type="ECO:0000259" key="8">
    <source>
        <dbReference type="PROSITE" id="PS50048"/>
    </source>
</evidence>
<evidence type="ECO:0000256" key="5">
    <source>
        <dbReference type="ARBA" id="ARBA00023163"/>
    </source>
</evidence>
<proteinExistence type="predicted"/>
<evidence type="ECO:0000256" key="2">
    <source>
        <dbReference type="ARBA" id="ARBA00022833"/>
    </source>
</evidence>
<dbReference type="InterPro" id="IPR052360">
    <property type="entry name" value="Transcr_Regulatory_Proteins"/>
</dbReference>
<dbReference type="InterPro" id="IPR001138">
    <property type="entry name" value="Zn2Cys6_DnaBD"/>
</dbReference>
<dbReference type="GeneID" id="54279549"/>
<name>A0A6A5XQK7_9PLEO</name>
<sequence>MEPSKLPIRRLKHHKQMQTHTGILEFPTLKKTRRFGAKVKTGCRTCKIRRIKCDERRPECERCTSTGRKCEGYIQDKQDRSESLLLTKSSAFLNISPAMTELGEGVLYLEFYHHCGSPTISDHFDHEFWSRTVLQMAQSEPAIKHALIAIGYLIKTEPGDLRHARLESVNENRKILLVHYNKSVRCLVDRMEASPSSVEVSLVTCMLFICIEFIRGDYHAAFSHLYSGLKVIAEWRQQQQQQRLNHFKLLPDYKSSGTVTSHIQGSSNIISDKLSPMFNRAMTTALLFGAPFEPQLELFCPPTNTLKCTVFATVFQAQAAMHELRNASLFMISIIFRKSIRGAELSPEEKSRRADLLASHDSWHRALQDLENGKILSKKDQVVASSLKVFYYCVVLALIGVGNLSCMALDAHLSSFQALNRHARLVLDSMDLASASQTTSPTPSPSTSPSSKGSPNSSNGSLSPLMPIARREAAHFTFEMSVIVPLYWAATNCRCPATRRESVALLEKDPPREAFFEARMHAVVARRVIQIEEREVDPETGWPIQRSRLVSALVSSDMDRNGRFYAAYRSLPWVLRSMDPNDPERHPGDTDPKGQSNEWIEWFQL</sequence>
<keyword evidence="10" id="KW-1185">Reference proteome</keyword>
<dbReference type="EMBL" id="ML978070">
    <property type="protein sequence ID" value="KAF2015179.1"/>
    <property type="molecule type" value="Genomic_DNA"/>
</dbReference>
<keyword evidence="4" id="KW-0238">DNA-binding</keyword>
<feature type="region of interest" description="Disordered" evidence="7">
    <location>
        <begin position="434"/>
        <end position="464"/>
    </location>
</feature>
<reference evidence="9" key="1">
    <citation type="journal article" date="2020" name="Stud. Mycol.">
        <title>101 Dothideomycetes genomes: a test case for predicting lifestyles and emergence of pathogens.</title>
        <authorList>
            <person name="Haridas S."/>
            <person name="Albert R."/>
            <person name="Binder M."/>
            <person name="Bloem J."/>
            <person name="Labutti K."/>
            <person name="Salamov A."/>
            <person name="Andreopoulos B."/>
            <person name="Baker S."/>
            <person name="Barry K."/>
            <person name="Bills G."/>
            <person name="Bluhm B."/>
            <person name="Cannon C."/>
            <person name="Castanera R."/>
            <person name="Culley D."/>
            <person name="Daum C."/>
            <person name="Ezra D."/>
            <person name="Gonzalez J."/>
            <person name="Henrissat B."/>
            <person name="Kuo A."/>
            <person name="Liang C."/>
            <person name="Lipzen A."/>
            <person name="Lutzoni F."/>
            <person name="Magnuson J."/>
            <person name="Mondo S."/>
            <person name="Nolan M."/>
            <person name="Ohm R."/>
            <person name="Pangilinan J."/>
            <person name="Park H.-J."/>
            <person name="Ramirez L."/>
            <person name="Alfaro M."/>
            <person name="Sun H."/>
            <person name="Tritt A."/>
            <person name="Yoshinaga Y."/>
            <person name="Zwiers L.-H."/>
            <person name="Turgeon B."/>
            <person name="Goodwin S."/>
            <person name="Spatafora J."/>
            <person name="Crous P."/>
            <person name="Grigoriev I."/>
        </authorList>
    </citation>
    <scope>NUCLEOTIDE SEQUENCE</scope>
    <source>
        <strain evidence="9">CBS 175.79</strain>
    </source>
</reference>
<dbReference type="Proteomes" id="UP000799778">
    <property type="component" value="Unassembled WGS sequence"/>
</dbReference>
<evidence type="ECO:0000256" key="7">
    <source>
        <dbReference type="SAM" id="MobiDB-lite"/>
    </source>
</evidence>